<feature type="transmembrane region" description="Helical" evidence="1">
    <location>
        <begin position="259"/>
        <end position="277"/>
    </location>
</feature>
<feature type="transmembrane region" description="Helical" evidence="1">
    <location>
        <begin position="51"/>
        <end position="71"/>
    </location>
</feature>
<feature type="transmembrane region" description="Helical" evidence="1">
    <location>
        <begin position="131"/>
        <end position="153"/>
    </location>
</feature>
<dbReference type="OrthoDB" id="5867030at2759"/>
<evidence type="ECO:0000256" key="1">
    <source>
        <dbReference type="SAM" id="Phobius"/>
    </source>
</evidence>
<sequence>MLSAAHNVLYFVLDIKLFVTSFLQYLFTFLFLHLLKFANFVPIVQIPKMQLFYAAGAKFVETILAAFANSHNRTGELYLVRVFDFFFTFSIVFYHTFRAKHGVPMKPESFLIIPLGLFVSISWLEPGQLEYSAISAIAAFLLPFARAASLILLKNAFESTGKVHLNAFCLEYTRYVCAFLAIPALFSYLGSSVEVTASWESIDYVLMYLSFLYMICNQYSDLWLSLSLNSNSYVTLDNTKYLLASCAQWIIQNMAHPNILAFGAKFVAFSCLFRIWTRFN</sequence>
<keyword evidence="1" id="KW-0472">Membrane</keyword>
<dbReference type="Proteomes" id="UP000494206">
    <property type="component" value="Unassembled WGS sequence"/>
</dbReference>
<keyword evidence="3" id="KW-1185">Reference proteome</keyword>
<feature type="transmembrane region" description="Helical" evidence="1">
    <location>
        <begin position="165"/>
        <end position="189"/>
    </location>
</feature>
<proteinExistence type="predicted"/>
<evidence type="ECO:0000313" key="3">
    <source>
        <dbReference type="Proteomes" id="UP000494206"/>
    </source>
</evidence>
<accession>A0A8S1EWH6</accession>
<reference evidence="2 3" key="1">
    <citation type="submission" date="2020-04" db="EMBL/GenBank/DDBJ databases">
        <authorList>
            <person name="Laetsch R D."/>
            <person name="Stevens L."/>
            <person name="Kumar S."/>
            <person name="Blaxter L. M."/>
        </authorList>
    </citation>
    <scope>NUCLEOTIDE SEQUENCE [LARGE SCALE GENOMIC DNA]</scope>
</reference>
<organism evidence="2 3">
    <name type="scientific">Caenorhabditis bovis</name>
    <dbReference type="NCBI Taxonomy" id="2654633"/>
    <lineage>
        <taxon>Eukaryota</taxon>
        <taxon>Metazoa</taxon>
        <taxon>Ecdysozoa</taxon>
        <taxon>Nematoda</taxon>
        <taxon>Chromadorea</taxon>
        <taxon>Rhabditida</taxon>
        <taxon>Rhabditina</taxon>
        <taxon>Rhabditomorpha</taxon>
        <taxon>Rhabditoidea</taxon>
        <taxon>Rhabditidae</taxon>
        <taxon>Peloderinae</taxon>
        <taxon>Caenorhabditis</taxon>
    </lineage>
</organism>
<protein>
    <submittedName>
        <fullName evidence="2">Uncharacterized protein</fullName>
    </submittedName>
</protein>
<dbReference type="AlphaFoldDB" id="A0A8S1EWH6"/>
<gene>
    <name evidence="2" type="ORF">CBOVIS_LOCUS9910</name>
</gene>
<keyword evidence="1" id="KW-0812">Transmembrane</keyword>
<keyword evidence="1" id="KW-1133">Transmembrane helix</keyword>
<dbReference type="EMBL" id="CADEPM010000006">
    <property type="protein sequence ID" value="CAB3408081.1"/>
    <property type="molecule type" value="Genomic_DNA"/>
</dbReference>
<evidence type="ECO:0000313" key="2">
    <source>
        <dbReference type="EMBL" id="CAB3408081.1"/>
    </source>
</evidence>
<name>A0A8S1EWH6_9PELO</name>
<feature type="transmembrane region" description="Helical" evidence="1">
    <location>
        <begin position="77"/>
        <end position="97"/>
    </location>
</feature>
<comment type="caution">
    <text evidence="2">The sequence shown here is derived from an EMBL/GenBank/DDBJ whole genome shotgun (WGS) entry which is preliminary data.</text>
</comment>